<evidence type="ECO:0000259" key="9">
    <source>
        <dbReference type="PROSITE" id="PS51195"/>
    </source>
</evidence>
<evidence type="ECO:0000313" key="10">
    <source>
        <dbReference type="EMBL" id="MDA3730346.1"/>
    </source>
</evidence>
<keyword evidence="2 6" id="KW-0378">Hydrolase</keyword>
<dbReference type="PANTHER" id="PTHR47963">
    <property type="entry name" value="DEAD-BOX ATP-DEPENDENT RNA HELICASE 47, MITOCHONDRIAL"/>
    <property type="match status" value="1"/>
</dbReference>
<dbReference type="EMBL" id="JAQIFT010000012">
    <property type="protein sequence ID" value="MDA3730346.1"/>
    <property type="molecule type" value="Genomic_DNA"/>
</dbReference>
<dbReference type="GO" id="GO:0009409">
    <property type="term" value="P:response to cold"/>
    <property type="evidence" value="ECO:0007669"/>
    <property type="project" value="TreeGrafter"/>
</dbReference>
<evidence type="ECO:0000256" key="1">
    <source>
        <dbReference type="ARBA" id="ARBA00022741"/>
    </source>
</evidence>
<name>A0AA42DK58_9FIRM</name>
<dbReference type="Proteomes" id="UP001169242">
    <property type="component" value="Unassembled WGS sequence"/>
</dbReference>
<protein>
    <submittedName>
        <fullName evidence="10">DEAD/DEAH box helicase</fullName>
    </submittedName>
</protein>
<dbReference type="Pfam" id="PF00271">
    <property type="entry name" value="Helicase_C"/>
    <property type="match status" value="1"/>
</dbReference>
<evidence type="ECO:0000256" key="6">
    <source>
        <dbReference type="RuleBase" id="RU000492"/>
    </source>
</evidence>
<evidence type="ECO:0000256" key="2">
    <source>
        <dbReference type="ARBA" id="ARBA00022801"/>
    </source>
</evidence>
<dbReference type="GO" id="GO:0033592">
    <property type="term" value="F:RNA strand annealing activity"/>
    <property type="evidence" value="ECO:0007669"/>
    <property type="project" value="TreeGrafter"/>
</dbReference>
<dbReference type="InterPro" id="IPR014014">
    <property type="entry name" value="RNA_helicase_DEAD_Q_motif"/>
</dbReference>
<dbReference type="GO" id="GO:0005840">
    <property type="term" value="C:ribosome"/>
    <property type="evidence" value="ECO:0007669"/>
    <property type="project" value="TreeGrafter"/>
</dbReference>
<evidence type="ECO:0000259" key="8">
    <source>
        <dbReference type="PROSITE" id="PS51194"/>
    </source>
</evidence>
<dbReference type="AlphaFoldDB" id="A0AA42DK58"/>
<dbReference type="CDD" id="cd18787">
    <property type="entry name" value="SF2_C_DEAD"/>
    <property type="match status" value="1"/>
</dbReference>
<dbReference type="SMART" id="SM00487">
    <property type="entry name" value="DEXDc"/>
    <property type="match status" value="1"/>
</dbReference>
<evidence type="ECO:0000256" key="3">
    <source>
        <dbReference type="ARBA" id="ARBA00022806"/>
    </source>
</evidence>
<evidence type="ECO:0000256" key="5">
    <source>
        <dbReference type="PROSITE-ProRule" id="PRU00552"/>
    </source>
</evidence>
<dbReference type="InterPro" id="IPR027417">
    <property type="entry name" value="P-loop_NTPase"/>
</dbReference>
<dbReference type="GO" id="GO:0005829">
    <property type="term" value="C:cytosol"/>
    <property type="evidence" value="ECO:0007669"/>
    <property type="project" value="TreeGrafter"/>
</dbReference>
<feature type="domain" description="DEAD-box RNA helicase Q" evidence="9">
    <location>
        <begin position="3"/>
        <end position="31"/>
    </location>
</feature>
<dbReference type="InterPro" id="IPR050547">
    <property type="entry name" value="DEAD_box_RNA_helicases"/>
</dbReference>
<evidence type="ECO:0000256" key="4">
    <source>
        <dbReference type="ARBA" id="ARBA00022840"/>
    </source>
</evidence>
<keyword evidence="3 6" id="KW-0347">Helicase</keyword>
<dbReference type="GO" id="GO:0005524">
    <property type="term" value="F:ATP binding"/>
    <property type="evidence" value="ECO:0007669"/>
    <property type="project" value="UniProtKB-KW"/>
</dbReference>
<dbReference type="InterPro" id="IPR000629">
    <property type="entry name" value="RNA-helicase_DEAD-box_CS"/>
</dbReference>
<dbReference type="InterPro" id="IPR001650">
    <property type="entry name" value="Helicase_C-like"/>
</dbReference>
<dbReference type="SMART" id="SM00490">
    <property type="entry name" value="HELICc"/>
    <property type="match status" value="1"/>
</dbReference>
<dbReference type="PROSITE" id="PS51192">
    <property type="entry name" value="HELICASE_ATP_BIND_1"/>
    <property type="match status" value="1"/>
</dbReference>
<evidence type="ECO:0000313" key="11">
    <source>
        <dbReference type="Proteomes" id="UP001169242"/>
    </source>
</evidence>
<gene>
    <name evidence="10" type="ORF">PBV87_02355</name>
</gene>
<dbReference type="PROSITE" id="PS51194">
    <property type="entry name" value="HELICASE_CTER"/>
    <property type="match status" value="1"/>
</dbReference>
<comment type="caution">
    <text evidence="10">The sequence shown here is derived from an EMBL/GenBank/DDBJ whole genome shotgun (WGS) entry which is preliminary data.</text>
</comment>
<dbReference type="PROSITE" id="PS00039">
    <property type="entry name" value="DEAD_ATP_HELICASE"/>
    <property type="match status" value="1"/>
</dbReference>
<comment type="similarity">
    <text evidence="6">Belongs to the DEAD box helicase family.</text>
</comment>
<dbReference type="PROSITE" id="PS51195">
    <property type="entry name" value="Q_MOTIF"/>
    <property type="match status" value="1"/>
</dbReference>
<keyword evidence="11" id="KW-1185">Reference proteome</keyword>
<dbReference type="GO" id="GO:0003724">
    <property type="term" value="F:RNA helicase activity"/>
    <property type="evidence" value="ECO:0007669"/>
    <property type="project" value="InterPro"/>
</dbReference>
<feature type="domain" description="Helicase C-terminal" evidence="8">
    <location>
        <begin position="227"/>
        <end position="370"/>
    </location>
</feature>
<dbReference type="Gene3D" id="3.40.50.300">
    <property type="entry name" value="P-loop containing nucleotide triphosphate hydrolases"/>
    <property type="match status" value="2"/>
</dbReference>
<keyword evidence="1 6" id="KW-0547">Nucleotide-binding</keyword>
<dbReference type="InterPro" id="IPR011545">
    <property type="entry name" value="DEAD/DEAH_box_helicase_dom"/>
</dbReference>
<feature type="short sequence motif" description="Q motif" evidence="5">
    <location>
        <begin position="3"/>
        <end position="31"/>
    </location>
</feature>
<accession>A0AA42DK58</accession>
<keyword evidence="4 6" id="KW-0067">ATP-binding</keyword>
<reference evidence="10" key="1">
    <citation type="journal article" date="2023" name="Int. J. Syst. Evol. Microbiol.">
        <title>&lt;i&gt;Holtiella tumoricola&lt;/i&gt; gen. nov. sp. nov., isolated from a human clinical sample.</title>
        <authorList>
            <person name="Allen-Vercoe E."/>
            <person name="Daigneault M.C."/>
            <person name="Vancuren S.J."/>
            <person name="Cochrane K."/>
            <person name="O'Neal L.L."/>
            <person name="Sankaranarayanan K."/>
            <person name="Lawson P.A."/>
        </authorList>
    </citation>
    <scope>NUCLEOTIDE SEQUENCE</scope>
    <source>
        <strain evidence="10">CC70A</strain>
    </source>
</reference>
<dbReference type="SUPFAM" id="SSF52540">
    <property type="entry name" value="P-loop containing nucleoside triphosphate hydrolases"/>
    <property type="match status" value="1"/>
</dbReference>
<organism evidence="10 11">
    <name type="scientific">Holtiella tumoricola</name>
    <dbReference type="NCBI Taxonomy" id="3018743"/>
    <lineage>
        <taxon>Bacteria</taxon>
        <taxon>Bacillati</taxon>
        <taxon>Bacillota</taxon>
        <taxon>Clostridia</taxon>
        <taxon>Lachnospirales</taxon>
        <taxon>Cellulosilyticaceae</taxon>
        <taxon>Holtiella</taxon>
    </lineage>
</organism>
<dbReference type="RefSeq" id="WP_271011005.1">
    <property type="nucleotide sequence ID" value="NZ_JAQIFT010000012.1"/>
</dbReference>
<feature type="domain" description="Helicase ATP-binding" evidence="7">
    <location>
        <begin position="34"/>
        <end position="207"/>
    </location>
</feature>
<dbReference type="Pfam" id="PF00270">
    <property type="entry name" value="DEAD"/>
    <property type="match status" value="1"/>
</dbReference>
<dbReference type="PANTHER" id="PTHR47963:SF7">
    <property type="entry name" value="ATP-DEPENDENT RNA HELICASE YFML-RELATED"/>
    <property type="match status" value="1"/>
</dbReference>
<dbReference type="InterPro" id="IPR014001">
    <property type="entry name" value="Helicase_ATP-bd"/>
</dbReference>
<dbReference type="CDD" id="cd00268">
    <property type="entry name" value="DEADc"/>
    <property type="match status" value="1"/>
</dbReference>
<dbReference type="GO" id="GO:0016787">
    <property type="term" value="F:hydrolase activity"/>
    <property type="evidence" value="ECO:0007669"/>
    <property type="project" value="UniProtKB-KW"/>
</dbReference>
<dbReference type="InterPro" id="IPR044742">
    <property type="entry name" value="DEAD/DEAH_RhlB"/>
</dbReference>
<proteinExistence type="inferred from homology"/>
<sequence length="370" mass="41234">MENTFQALGVSEELINGLSKQNITSPMPIQSLVLPVAKEGKDLIAQAHTGSGKTLAFLLPLFEKINPSLRQTQALILAPTHELVMQIQEQIRLLNEGSNAGITSLTIMGGMNIEKQIEKLKKNKPHIIVGSTGRILDLMKKKKITAHTIKTIVLDEADNLLDKNQSHPIKDIIKAVMKDTQIMLFSATINPFTLASAKEFMKEPVMLNACTETILNPNITHLYTVTEFRKKFETLRKMINIQNPTKSLVFLNNNHEVEVAVEKLNYHGKLAGGLYGSQTKEQRKQTLDQFRSGKLEVLVSSDLSARGLDIQDITHVFSMDLPPSAHDYLHRAGRCARGHNKGTSLSILTPRDLATVKEYEKKLGIKMEEA</sequence>
<evidence type="ECO:0000259" key="7">
    <source>
        <dbReference type="PROSITE" id="PS51192"/>
    </source>
</evidence>